<name>A0A2N2F394_9BACT</name>
<gene>
    <name evidence="1" type="ORF">CVU76_01250</name>
</gene>
<accession>A0A2N2F394</accession>
<sequence length="84" mass="9804">MKYSISVSNDKEGETKKFEVDFSVKHFFPLTKKDEEKIYKIVRIIDSLGQDEVEETSDKDYRFQTDNDDGKNILDGVVEDCTKM</sequence>
<reference evidence="1 2" key="1">
    <citation type="journal article" date="2017" name="ISME J.">
        <title>Potential for microbial H2 and metal transformations associated with novel bacteria and archaea in deep terrestrial subsurface sediments.</title>
        <authorList>
            <person name="Hernsdorf A.W."/>
            <person name="Amano Y."/>
            <person name="Miyakawa K."/>
            <person name="Ise K."/>
            <person name="Suzuki Y."/>
            <person name="Anantharaman K."/>
            <person name="Probst A."/>
            <person name="Burstein D."/>
            <person name="Thomas B.C."/>
            <person name="Banfield J.F."/>
        </authorList>
    </citation>
    <scope>NUCLEOTIDE SEQUENCE [LARGE SCALE GENOMIC DNA]</scope>
    <source>
        <strain evidence="1">HGW-Dojkabacteria-1</strain>
    </source>
</reference>
<evidence type="ECO:0000313" key="2">
    <source>
        <dbReference type="Proteomes" id="UP000233417"/>
    </source>
</evidence>
<organism evidence="1 2">
    <name type="scientific">Candidatus Dojkabacteria bacterium HGW-Dojkabacteria-1</name>
    <dbReference type="NCBI Taxonomy" id="2013761"/>
    <lineage>
        <taxon>Bacteria</taxon>
        <taxon>Candidatus Dojkabacteria</taxon>
    </lineage>
</organism>
<evidence type="ECO:0000313" key="1">
    <source>
        <dbReference type="EMBL" id="PKN02648.1"/>
    </source>
</evidence>
<protein>
    <submittedName>
        <fullName evidence="1">Uncharacterized protein</fullName>
    </submittedName>
</protein>
<dbReference type="AlphaFoldDB" id="A0A2N2F394"/>
<dbReference type="Proteomes" id="UP000233417">
    <property type="component" value="Unassembled WGS sequence"/>
</dbReference>
<dbReference type="EMBL" id="PHAO01000001">
    <property type="protein sequence ID" value="PKN02648.1"/>
    <property type="molecule type" value="Genomic_DNA"/>
</dbReference>
<comment type="caution">
    <text evidence="1">The sequence shown here is derived from an EMBL/GenBank/DDBJ whole genome shotgun (WGS) entry which is preliminary data.</text>
</comment>
<proteinExistence type="predicted"/>